<evidence type="ECO:0000313" key="7">
    <source>
        <dbReference type="EMBL" id="VAW47915.1"/>
    </source>
</evidence>
<dbReference type="PANTHER" id="PTHR43133">
    <property type="entry name" value="RNA POLYMERASE ECF-TYPE SIGMA FACTO"/>
    <property type="match status" value="1"/>
</dbReference>
<gene>
    <name evidence="7" type="ORF">MNBD_GAMMA02-913</name>
</gene>
<dbReference type="InterPro" id="IPR013324">
    <property type="entry name" value="RNA_pol_sigma_r3/r4-like"/>
</dbReference>
<dbReference type="NCBIfam" id="TIGR02937">
    <property type="entry name" value="sigma70-ECF"/>
    <property type="match status" value="1"/>
</dbReference>
<dbReference type="InterPro" id="IPR036388">
    <property type="entry name" value="WH-like_DNA-bd_sf"/>
</dbReference>
<evidence type="ECO:0008006" key="8">
    <source>
        <dbReference type="Google" id="ProtNLM"/>
    </source>
</evidence>
<proteinExistence type="inferred from homology"/>
<accession>A0A3B0VW85</accession>
<sequence>MSYFNQSIDDITKKQVLKGQQQACRQLYDTFSTPVYNLAYRMLQNTDDAQDTMQNSFIIAFQKIAQWSGQVAFGFWLRKIVVNQCLDQIKKKHQLLTLTIESQQHADLNEKIQYDFQHDLNFLMAKLPPLSRSVLWLYEVEGMTHLEIADLYKMPTSFSKSQLARSKQLLTKWLQNQEENNEQRL</sequence>
<keyword evidence="2" id="KW-0805">Transcription regulation</keyword>
<keyword evidence="4" id="KW-0804">Transcription</keyword>
<dbReference type="InterPro" id="IPR007627">
    <property type="entry name" value="RNA_pol_sigma70_r2"/>
</dbReference>
<evidence type="ECO:0000256" key="3">
    <source>
        <dbReference type="ARBA" id="ARBA00023082"/>
    </source>
</evidence>
<dbReference type="Pfam" id="PF04542">
    <property type="entry name" value="Sigma70_r2"/>
    <property type="match status" value="1"/>
</dbReference>
<dbReference type="InterPro" id="IPR013249">
    <property type="entry name" value="RNA_pol_sigma70_r4_t2"/>
</dbReference>
<dbReference type="Pfam" id="PF08281">
    <property type="entry name" value="Sigma70_r4_2"/>
    <property type="match status" value="1"/>
</dbReference>
<dbReference type="InterPro" id="IPR013325">
    <property type="entry name" value="RNA_pol_sigma_r2"/>
</dbReference>
<evidence type="ECO:0000256" key="2">
    <source>
        <dbReference type="ARBA" id="ARBA00023015"/>
    </source>
</evidence>
<dbReference type="SUPFAM" id="SSF88946">
    <property type="entry name" value="Sigma2 domain of RNA polymerase sigma factors"/>
    <property type="match status" value="1"/>
</dbReference>
<comment type="similarity">
    <text evidence="1">Belongs to the sigma-70 factor family. ECF subfamily.</text>
</comment>
<evidence type="ECO:0000256" key="1">
    <source>
        <dbReference type="ARBA" id="ARBA00010641"/>
    </source>
</evidence>
<dbReference type="PANTHER" id="PTHR43133:SF51">
    <property type="entry name" value="RNA POLYMERASE SIGMA FACTOR"/>
    <property type="match status" value="1"/>
</dbReference>
<dbReference type="GO" id="GO:0006352">
    <property type="term" value="P:DNA-templated transcription initiation"/>
    <property type="evidence" value="ECO:0007669"/>
    <property type="project" value="InterPro"/>
</dbReference>
<dbReference type="InterPro" id="IPR014284">
    <property type="entry name" value="RNA_pol_sigma-70_dom"/>
</dbReference>
<evidence type="ECO:0000259" key="5">
    <source>
        <dbReference type="Pfam" id="PF04542"/>
    </source>
</evidence>
<dbReference type="GO" id="GO:0003677">
    <property type="term" value="F:DNA binding"/>
    <property type="evidence" value="ECO:0007669"/>
    <property type="project" value="InterPro"/>
</dbReference>
<dbReference type="Gene3D" id="1.10.1740.10">
    <property type="match status" value="1"/>
</dbReference>
<dbReference type="SUPFAM" id="SSF88659">
    <property type="entry name" value="Sigma3 and sigma4 domains of RNA polymerase sigma factors"/>
    <property type="match status" value="1"/>
</dbReference>
<dbReference type="EMBL" id="UOFA01000376">
    <property type="protein sequence ID" value="VAW47915.1"/>
    <property type="molecule type" value="Genomic_DNA"/>
</dbReference>
<dbReference type="AlphaFoldDB" id="A0A3B0VW85"/>
<dbReference type="InterPro" id="IPR039425">
    <property type="entry name" value="RNA_pol_sigma-70-like"/>
</dbReference>
<protein>
    <recommendedName>
        <fullName evidence="8">RNA polymerase ECF-type sigma factor</fullName>
    </recommendedName>
</protein>
<keyword evidence="3" id="KW-0731">Sigma factor</keyword>
<feature type="domain" description="RNA polymerase sigma-70 region 2" evidence="5">
    <location>
        <begin position="27"/>
        <end position="92"/>
    </location>
</feature>
<dbReference type="Gene3D" id="1.10.10.10">
    <property type="entry name" value="Winged helix-like DNA-binding domain superfamily/Winged helix DNA-binding domain"/>
    <property type="match status" value="1"/>
</dbReference>
<organism evidence="7">
    <name type="scientific">hydrothermal vent metagenome</name>
    <dbReference type="NCBI Taxonomy" id="652676"/>
    <lineage>
        <taxon>unclassified sequences</taxon>
        <taxon>metagenomes</taxon>
        <taxon>ecological metagenomes</taxon>
    </lineage>
</organism>
<evidence type="ECO:0000259" key="6">
    <source>
        <dbReference type="Pfam" id="PF08281"/>
    </source>
</evidence>
<reference evidence="7" key="1">
    <citation type="submission" date="2018-06" db="EMBL/GenBank/DDBJ databases">
        <authorList>
            <person name="Zhirakovskaya E."/>
        </authorList>
    </citation>
    <scope>NUCLEOTIDE SEQUENCE</scope>
</reference>
<dbReference type="GO" id="GO:0016987">
    <property type="term" value="F:sigma factor activity"/>
    <property type="evidence" value="ECO:0007669"/>
    <property type="project" value="UniProtKB-KW"/>
</dbReference>
<feature type="domain" description="RNA polymerase sigma factor 70 region 4 type 2" evidence="6">
    <location>
        <begin position="123"/>
        <end position="169"/>
    </location>
</feature>
<evidence type="ECO:0000256" key="4">
    <source>
        <dbReference type="ARBA" id="ARBA00023163"/>
    </source>
</evidence>
<name>A0A3B0VW85_9ZZZZ</name>